<dbReference type="AlphaFoldDB" id="A0A7W7R4R7"/>
<dbReference type="InterPro" id="IPR008538">
    <property type="entry name" value="Uma2"/>
</dbReference>
<organism evidence="2 3">
    <name type="scientific">Kitasatospora kifunensis</name>
    <name type="common">Streptomyces kifunensis</name>
    <dbReference type="NCBI Taxonomy" id="58351"/>
    <lineage>
        <taxon>Bacteria</taxon>
        <taxon>Bacillati</taxon>
        <taxon>Actinomycetota</taxon>
        <taxon>Actinomycetes</taxon>
        <taxon>Kitasatosporales</taxon>
        <taxon>Streptomycetaceae</taxon>
        <taxon>Kitasatospora</taxon>
    </lineage>
</organism>
<dbReference type="PANTHER" id="PTHR35400">
    <property type="entry name" value="SLR1083 PROTEIN"/>
    <property type="match status" value="1"/>
</dbReference>
<dbReference type="GO" id="GO:0004519">
    <property type="term" value="F:endonuclease activity"/>
    <property type="evidence" value="ECO:0007669"/>
    <property type="project" value="UniProtKB-KW"/>
</dbReference>
<comment type="caution">
    <text evidence="2">The sequence shown here is derived from an EMBL/GenBank/DDBJ whole genome shotgun (WGS) entry which is preliminary data.</text>
</comment>
<name>A0A7W7R4R7_KITKI</name>
<proteinExistence type="predicted"/>
<dbReference type="Proteomes" id="UP000540506">
    <property type="component" value="Unassembled WGS sequence"/>
</dbReference>
<dbReference type="Pfam" id="PF05685">
    <property type="entry name" value="Uma2"/>
    <property type="match status" value="1"/>
</dbReference>
<keyword evidence="2" id="KW-0540">Nuclease</keyword>
<reference evidence="2 3" key="1">
    <citation type="submission" date="2020-08" db="EMBL/GenBank/DDBJ databases">
        <title>Sequencing the genomes of 1000 actinobacteria strains.</title>
        <authorList>
            <person name="Klenk H.-P."/>
        </authorList>
    </citation>
    <scope>NUCLEOTIDE SEQUENCE [LARGE SCALE GENOMIC DNA]</scope>
    <source>
        <strain evidence="2 3">DSM 41654</strain>
    </source>
</reference>
<dbReference type="PANTHER" id="PTHR35400:SF3">
    <property type="entry name" value="SLL1072 PROTEIN"/>
    <property type="match status" value="1"/>
</dbReference>
<evidence type="ECO:0000313" key="2">
    <source>
        <dbReference type="EMBL" id="MBB4925371.1"/>
    </source>
</evidence>
<gene>
    <name evidence="2" type="ORF">FHR34_004364</name>
</gene>
<evidence type="ECO:0000313" key="3">
    <source>
        <dbReference type="Proteomes" id="UP000540506"/>
    </source>
</evidence>
<dbReference type="Gene3D" id="3.90.1570.10">
    <property type="entry name" value="tt1808, chain A"/>
    <property type="match status" value="1"/>
</dbReference>
<dbReference type="EMBL" id="JACHJV010000001">
    <property type="protein sequence ID" value="MBB4925371.1"/>
    <property type="molecule type" value="Genomic_DNA"/>
</dbReference>
<sequence>MTAAITVRPGRLREAAEQIEESTGLRVQIIGGTLVMSPTPRGKHAGVIRLLRRQLDPLLPSGTDMYEVSSIAMPEDHEDYATPDLIVLPTDWDRDDSWLADPRDVVLAVEVISGSERARGIADKTRWYAIAGVALLLAIDPRNSTWTLYSHPRDGVYQGVLHGTYGEAVPLPAPLTGKLDTADLPRYGS</sequence>
<keyword evidence="2" id="KW-0378">Hydrolase</keyword>
<dbReference type="SUPFAM" id="SSF52980">
    <property type="entry name" value="Restriction endonuclease-like"/>
    <property type="match status" value="1"/>
</dbReference>
<dbReference type="InterPro" id="IPR012296">
    <property type="entry name" value="Nuclease_put_TT1808"/>
</dbReference>
<protein>
    <submittedName>
        <fullName evidence="2">Uma2 family endonuclease</fullName>
    </submittedName>
</protein>
<feature type="domain" description="Putative restriction endonuclease" evidence="1">
    <location>
        <begin position="16"/>
        <end position="175"/>
    </location>
</feature>
<dbReference type="InterPro" id="IPR011335">
    <property type="entry name" value="Restrct_endonuc-II-like"/>
</dbReference>
<evidence type="ECO:0000259" key="1">
    <source>
        <dbReference type="Pfam" id="PF05685"/>
    </source>
</evidence>
<dbReference type="CDD" id="cd06260">
    <property type="entry name" value="DUF820-like"/>
    <property type="match status" value="1"/>
</dbReference>
<keyword evidence="3" id="KW-1185">Reference proteome</keyword>
<dbReference type="RefSeq" id="WP_184937520.1">
    <property type="nucleotide sequence ID" value="NZ_JACHJV010000001.1"/>
</dbReference>
<keyword evidence="2" id="KW-0255">Endonuclease</keyword>
<accession>A0A7W7R4R7</accession>